<evidence type="ECO:0000256" key="5">
    <source>
        <dbReference type="ARBA" id="ARBA00050154"/>
    </source>
</evidence>
<gene>
    <name evidence="14" type="ORF">SAMN05216178_2572</name>
</gene>
<dbReference type="InterPro" id="IPR000873">
    <property type="entry name" value="AMP-dep_synth/lig_dom"/>
</dbReference>
<evidence type="ECO:0000256" key="9">
    <source>
        <dbReference type="ARBA" id="ARBA00071567"/>
    </source>
</evidence>
<dbReference type="FunFam" id="2.30.38.10:FF:000003">
    <property type="entry name" value="Vibriobactin-specific 2,3-dihydroxybenzoate-AMP ligase"/>
    <property type="match status" value="1"/>
</dbReference>
<comment type="pathway">
    <text evidence="1">Siderophore biosynthesis.</text>
</comment>
<dbReference type="Gene3D" id="3.40.50.980">
    <property type="match status" value="2"/>
</dbReference>
<evidence type="ECO:0000256" key="2">
    <source>
        <dbReference type="ARBA" id="ARBA00006432"/>
    </source>
</evidence>
<keyword evidence="15" id="KW-1185">Reference proteome</keyword>
<reference evidence="15" key="1">
    <citation type="submission" date="2016-10" db="EMBL/GenBank/DDBJ databases">
        <authorList>
            <person name="Varghese N."/>
            <person name="Submissions S."/>
        </authorList>
    </citation>
    <scope>NUCLEOTIDE SEQUENCE [LARGE SCALE GENOMIC DNA]</scope>
    <source>
        <strain evidence="15">DSM 9751</strain>
    </source>
</reference>
<dbReference type="AlphaFoldDB" id="A0A1H4MVM2"/>
<evidence type="ECO:0000256" key="1">
    <source>
        <dbReference type="ARBA" id="ARBA00004924"/>
    </source>
</evidence>
<dbReference type="Gene3D" id="3.30.300.30">
    <property type="match status" value="1"/>
</dbReference>
<organism evidence="14 15">
    <name type="scientific">Pseudomonas saponiphila</name>
    <dbReference type="NCBI Taxonomy" id="556534"/>
    <lineage>
        <taxon>Bacteria</taxon>
        <taxon>Pseudomonadati</taxon>
        <taxon>Pseudomonadota</taxon>
        <taxon>Gammaproteobacteria</taxon>
        <taxon>Pseudomonadales</taxon>
        <taxon>Pseudomonadaceae</taxon>
        <taxon>Pseudomonas</taxon>
    </lineage>
</organism>
<dbReference type="SUPFAM" id="SSF56801">
    <property type="entry name" value="Acetyl-CoA synthetase-like"/>
    <property type="match status" value="1"/>
</dbReference>
<keyword evidence="3" id="KW-0436">Ligase</keyword>
<feature type="domain" description="AMP-dependent synthetase/ligase" evidence="12">
    <location>
        <begin position="39"/>
        <end position="400"/>
    </location>
</feature>
<protein>
    <recommendedName>
        <fullName evidence="9">Pyochelin synthase PchD</fullName>
        <ecNumber evidence="8">6.2.1.61</ecNumber>
    </recommendedName>
    <alternativeName>
        <fullName evidence="11">Nonribosomal peptide synthase PchD</fullName>
    </alternativeName>
    <alternativeName>
        <fullName evidence="10">Salicylate--[aryl-carrier protein] ligase</fullName>
    </alternativeName>
</protein>
<evidence type="ECO:0000256" key="7">
    <source>
        <dbReference type="ARBA" id="ARBA00060604"/>
    </source>
</evidence>
<comment type="pathway">
    <text evidence="7">Antifungal biosynthesis.</text>
</comment>
<dbReference type="Pfam" id="PF13193">
    <property type="entry name" value="AMP-binding_C"/>
    <property type="match status" value="1"/>
</dbReference>
<proteinExistence type="inferred from homology"/>
<dbReference type="PANTHER" id="PTHR43767">
    <property type="entry name" value="LONG-CHAIN-FATTY-ACID--COA LIGASE"/>
    <property type="match status" value="1"/>
</dbReference>
<keyword evidence="4" id="KW-0045">Antibiotic biosynthesis</keyword>
<comment type="similarity">
    <text evidence="2">Belongs to the ATP-dependent AMP-binding enzyme family.</text>
</comment>
<dbReference type="InterPro" id="IPR025110">
    <property type="entry name" value="AMP-bd_C"/>
</dbReference>
<evidence type="ECO:0000256" key="10">
    <source>
        <dbReference type="ARBA" id="ARBA00077773"/>
    </source>
</evidence>
<dbReference type="RefSeq" id="WP_092314009.1">
    <property type="nucleotide sequence ID" value="NZ_FNTJ01000001.1"/>
</dbReference>
<evidence type="ECO:0000256" key="6">
    <source>
        <dbReference type="ARBA" id="ARBA00060045"/>
    </source>
</evidence>
<dbReference type="FunFam" id="3.30.300.30:FF:000008">
    <property type="entry name" value="2,3-dihydroxybenzoate-AMP ligase"/>
    <property type="match status" value="1"/>
</dbReference>
<comment type="catalytic activity">
    <reaction evidence="5">
        <text>salicylate + holo-[ACP] + ATP = salicyl-[ACP] + AMP + diphosphate</text>
        <dbReference type="Rhea" id="RHEA:61648"/>
        <dbReference type="Rhea" id="RHEA-COMP:9685"/>
        <dbReference type="Rhea" id="RHEA-COMP:19022"/>
        <dbReference type="ChEBI" id="CHEBI:30616"/>
        <dbReference type="ChEBI" id="CHEBI:30762"/>
        <dbReference type="ChEBI" id="CHEBI:33019"/>
        <dbReference type="ChEBI" id="CHEBI:64479"/>
        <dbReference type="ChEBI" id="CHEBI:86464"/>
        <dbReference type="ChEBI" id="CHEBI:456215"/>
        <dbReference type="EC" id="6.2.1.61"/>
    </reaction>
    <physiologicalReaction direction="left-to-right" evidence="5">
        <dbReference type="Rhea" id="RHEA:61649"/>
    </physiologicalReaction>
</comment>
<evidence type="ECO:0000256" key="4">
    <source>
        <dbReference type="ARBA" id="ARBA00023194"/>
    </source>
</evidence>
<dbReference type="GO" id="GO:0017000">
    <property type="term" value="P:antibiotic biosynthetic process"/>
    <property type="evidence" value="ECO:0007669"/>
    <property type="project" value="UniProtKB-KW"/>
</dbReference>
<dbReference type="PROSITE" id="PS00455">
    <property type="entry name" value="AMP_BINDING"/>
    <property type="match status" value="1"/>
</dbReference>
<dbReference type="InterPro" id="IPR020845">
    <property type="entry name" value="AMP-binding_CS"/>
</dbReference>
<comment type="function">
    <text evidence="6">Involved in the biosynthesis of the siderophore pyochelin. Specifically adenylates salicylate and loads it onto the holo form of PchE via a thioester linkage to the phosphopanthetheine moiety. Is also involved in the synthesis of the antifungal antibiotic dihydroaeruginoic acid (Dha or hydroxyphenyl-thiazolinyl-carboxylate), a precursor of pyochelin.</text>
</comment>
<evidence type="ECO:0000259" key="13">
    <source>
        <dbReference type="Pfam" id="PF13193"/>
    </source>
</evidence>
<accession>A0A1H4MVM2</accession>
<evidence type="ECO:0000313" key="15">
    <source>
        <dbReference type="Proteomes" id="UP000198982"/>
    </source>
</evidence>
<evidence type="ECO:0000313" key="14">
    <source>
        <dbReference type="EMBL" id="SEB87131.1"/>
    </source>
</evidence>
<dbReference type="CDD" id="cd05920">
    <property type="entry name" value="23DHB-AMP_lg"/>
    <property type="match status" value="1"/>
</dbReference>
<dbReference type="GO" id="GO:0016878">
    <property type="term" value="F:acid-thiol ligase activity"/>
    <property type="evidence" value="ECO:0007669"/>
    <property type="project" value="UniProtKB-ARBA"/>
</dbReference>
<evidence type="ECO:0000256" key="3">
    <source>
        <dbReference type="ARBA" id="ARBA00022598"/>
    </source>
</evidence>
<evidence type="ECO:0000259" key="12">
    <source>
        <dbReference type="Pfam" id="PF00501"/>
    </source>
</evidence>
<sequence length="555" mass="60975">MSTFDDSQDCPAWPEAFAQAYREAGYWRDETFGDLLRGAARTFSEREALTDGPQRLSYRQLDLRVDQLAAGLYRLGLRAGDNVVLQLPNSTAFVEVCFALYRLGVRPIFALPAHRNLEIGRFCEFAQARAYFCADRDGGFDFRAMARELKAGNPQLEWVLVAGEAEEFTALYSLYDASAPRAFPAPSADAVACFQLSGGSTGIPKLIPRRHHEYLYNLRASAERCGLSEASVYLVALPMAHNFPMCCPGFIGTLAVGGRVVLSPSPSPQVCFELIEREAVTHTALVPPLALVWLEAAQARGHGLASLQLLQVGGAKLSFEAARRVEPVLGCRLQQVFGMAEGLICYTDPEDPPQRVLHTQGRPLSPADEIRVVDEHEQPVPVGQVGQLLTRGPYTIRGYYRYPEHNAQAFTADGFYRTGDRVQLTADGYLMVEGRDKDLINRGGEKIAAEEVENLLLSHPAVADVALVAMPDAFLGERTCAFVIPRGAAPRAPQLLRHLRAQGLAAFKLPDRFEFIPAFPQTGVGKVSRKHLREAIQAQYFGNRAQALEATDGRG</sequence>
<feature type="domain" description="AMP-binding enzyme C-terminal" evidence="13">
    <location>
        <begin position="451"/>
        <end position="526"/>
    </location>
</feature>
<dbReference type="InterPro" id="IPR045851">
    <property type="entry name" value="AMP-bd_C_sf"/>
</dbReference>
<evidence type="ECO:0000256" key="8">
    <source>
        <dbReference type="ARBA" id="ARBA00066647"/>
    </source>
</evidence>
<evidence type="ECO:0000256" key="11">
    <source>
        <dbReference type="ARBA" id="ARBA00081127"/>
    </source>
</evidence>
<dbReference type="Pfam" id="PF00501">
    <property type="entry name" value="AMP-binding"/>
    <property type="match status" value="1"/>
</dbReference>
<dbReference type="EMBL" id="FNTJ01000001">
    <property type="protein sequence ID" value="SEB87131.1"/>
    <property type="molecule type" value="Genomic_DNA"/>
</dbReference>
<dbReference type="EC" id="6.2.1.61" evidence="8"/>
<dbReference type="Proteomes" id="UP000198982">
    <property type="component" value="Unassembled WGS sequence"/>
</dbReference>
<name>A0A1H4MVM2_9PSED</name>
<dbReference type="PANTHER" id="PTHR43767:SF1">
    <property type="entry name" value="NONRIBOSOMAL PEPTIDE SYNTHASE PES1 (EUROFUNG)-RELATED"/>
    <property type="match status" value="1"/>
</dbReference>
<dbReference type="Gene3D" id="2.30.38.10">
    <property type="entry name" value="Luciferase, Domain 3"/>
    <property type="match status" value="1"/>
</dbReference>
<dbReference type="InterPro" id="IPR050237">
    <property type="entry name" value="ATP-dep_AMP-bd_enzyme"/>
</dbReference>